<name>A0ACC3N1M0_9PEZI</name>
<comment type="caution">
    <text evidence="1">The sequence shown here is derived from an EMBL/GenBank/DDBJ whole genome shotgun (WGS) entry which is preliminary data.</text>
</comment>
<organism evidence="1 2">
    <name type="scientific">Vermiconidia calcicola</name>
    <dbReference type="NCBI Taxonomy" id="1690605"/>
    <lineage>
        <taxon>Eukaryota</taxon>
        <taxon>Fungi</taxon>
        <taxon>Dikarya</taxon>
        <taxon>Ascomycota</taxon>
        <taxon>Pezizomycotina</taxon>
        <taxon>Dothideomycetes</taxon>
        <taxon>Dothideomycetidae</taxon>
        <taxon>Mycosphaerellales</taxon>
        <taxon>Extremaceae</taxon>
        <taxon>Vermiconidia</taxon>
    </lineage>
</organism>
<proteinExistence type="predicted"/>
<keyword evidence="2" id="KW-1185">Reference proteome</keyword>
<dbReference type="Proteomes" id="UP001281147">
    <property type="component" value="Unassembled WGS sequence"/>
</dbReference>
<gene>
    <name evidence="1" type="ORF">LTR37_011684</name>
</gene>
<protein>
    <submittedName>
        <fullName evidence="1">Uncharacterized protein</fullName>
    </submittedName>
</protein>
<accession>A0ACC3N1M0</accession>
<dbReference type="EMBL" id="JAUTXU010000103">
    <property type="protein sequence ID" value="KAK3708180.1"/>
    <property type="molecule type" value="Genomic_DNA"/>
</dbReference>
<evidence type="ECO:0000313" key="2">
    <source>
        <dbReference type="Proteomes" id="UP001281147"/>
    </source>
</evidence>
<sequence length="203" mass="22150">MPRRRRPPRPGALADLSPLRIGVQIFALQAAYYSVALILILFTTIVAGRHPDAGLLLDWHNLRADVTTGWTLGLCWMLDSLITVIPILLLIARSKLVPDFALTIHLLNLIITSLYTRELPTNVYWWGIQFCSAALMVALGMWACQWRELKPMAFGGNKGKGRATEAKEGGEGYAMGNSGGWLGRIRGGGGAYEMVGMGGKEPA</sequence>
<evidence type="ECO:0000313" key="1">
    <source>
        <dbReference type="EMBL" id="KAK3708180.1"/>
    </source>
</evidence>
<reference evidence="1" key="1">
    <citation type="submission" date="2023-07" db="EMBL/GenBank/DDBJ databases">
        <title>Black Yeasts Isolated from many extreme environments.</title>
        <authorList>
            <person name="Coleine C."/>
            <person name="Stajich J.E."/>
            <person name="Selbmann L."/>
        </authorList>
    </citation>
    <scope>NUCLEOTIDE SEQUENCE</scope>
    <source>
        <strain evidence="1">CCFEE 5714</strain>
    </source>
</reference>